<dbReference type="Gene3D" id="3.40.50.720">
    <property type="entry name" value="NAD(P)-binding Rossmann-like Domain"/>
    <property type="match status" value="2"/>
</dbReference>
<evidence type="ECO:0000256" key="5">
    <source>
        <dbReference type="RuleBase" id="RU003719"/>
    </source>
</evidence>
<dbReference type="EMBL" id="JBFSOO010000023">
    <property type="protein sequence ID" value="MEZ6855065.1"/>
    <property type="molecule type" value="Genomic_DNA"/>
</dbReference>
<evidence type="ECO:0000256" key="2">
    <source>
        <dbReference type="ARBA" id="ARBA00022605"/>
    </source>
</evidence>
<dbReference type="Proteomes" id="UP001568358">
    <property type="component" value="Unassembled WGS sequence"/>
</dbReference>
<evidence type="ECO:0000256" key="3">
    <source>
        <dbReference type="ARBA" id="ARBA00023002"/>
    </source>
</evidence>
<dbReference type="InterPro" id="IPR029752">
    <property type="entry name" value="D-isomer_DH_CS1"/>
</dbReference>
<keyword evidence="3 5" id="KW-0560">Oxidoreductase</keyword>
<evidence type="ECO:0000256" key="1">
    <source>
        <dbReference type="ARBA" id="ARBA00005854"/>
    </source>
</evidence>
<proteinExistence type="inferred from homology"/>
<evidence type="ECO:0000259" key="6">
    <source>
        <dbReference type="Pfam" id="PF00389"/>
    </source>
</evidence>
<dbReference type="Pfam" id="PF02826">
    <property type="entry name" value="2-Hacid_dh_C"/>
    <property type="match status" value="1"/>
</dbReference>
<feature type="domain" description="D-isomer specific 2-hydroxyacid dehydrogenase NAD-binding" evidence="7">
    <location>
        <begin position="110"/>
        <end position="290"/>
    </location>
</feature>
<evidence type="ECO:0000256" key="4">
    <source>
        <dbReference type="ARBA" id="ARBA00023027"/>
    </source>
</evidence>
<dbReference type="PANTHER" id="PTHR42789">
    <property type="entry name" value="D-ISOMER SPECIFIC 2-HYDROXYACID DEHYDROGENASE FAMILY PROTEIN (AFU_ORTHOLOGUE AFUA_6G10090)"/>
    <property type="match status" value="1"/>
</dbReference>
<accession>A0ABV4JWD8</accession>
<protein>
    <submittedName>
        <fullName evidence="8">NAD(P)-dependent oxidoreductase</fullName>
    </submittedName>
</protein>
<dbReference type="InterPro" id="IPR006140">
    <property type="entry name" value="D-isomer_DH_NAD-bd"/>
</dbReference>
<dbReference type="Pfam" id="PF00389">
    <property type="entry name" value="2-Hacid_dh"/>
    <property type="match status" value="1"/>
</dbReference>
<dbReference type="PANTHER" id="PTHR42789:SF1">
    <property type="entry name" value="D-ISOMER SPECIFIC 2-HYDROXYACID DEHYDROGENASE FAMILY PROTEIN (AFU_ORTHOLOGUE AFUA_6G10090)"/>
    <property type="match status" value="1"/>
</dbReference>
<keyword evidence="9" id="KW-1185">Reference proteome</keyword>
<organism evidence="8 9">
    <name type="scientific">Halodesulfovibrio aestuarii</name>
    <dbReference type="NCBI Taxonomy" id="126333"/>
    <lineage>
        <taxon>Bacteria</taxon>
        <taxon>Pseudomonadati</taxon>
        <taxon>Thermodesulfobacteriota</taxon>
        <taxon>Desulfovibrionia</taxon>
        <taxon>Desulfovibrionales</taxon>
        <taxon>Desulfovibrionaceae</taxon>
        <taxon>Halodesulfovibrio</taxon>
    </lineage>
</organism>
<dbReference type="InterPro" id="IPR036291">
    <property type="entry name" value="NAD(P)-bd_dom_sf"/>
</dbReference>
<evidence type="ECO:0000313" key="8">
    <source>
        <dbReference type="EMBL" id="MEZ6855065.1"/>
    </source>
</evidence>
<dbReference type="SUPFAM" id="SSF52283">
    <property type="entry name" value="Formate/glycerate dehydrogenase catalytic domain-like"/>
    <property type="match status" value="1"/>
</dbReference>
<sequence length="316" mass="34854">MLTLYNIEPVGYSEELEKLIRKHFRYIPSHDGLTEDMYANAEIIVTRLGTQFSRATLKKFRKLKCICTPTTGLNHIDLSAALDLSIAIVSLKGETEFLREITATAELTWSLILNLVRNVPKAVKSVTQGHWNRDSFIGYELKGKQLGIIGYGRLGSIVHRYADAFGMSVVAYDPNLEEQSVSVTRVALEELLEQSDFISLHASYSSNVGTILPKAKLSLIKHGAYFINTARGELVDEECLIALLTSGQLAGVALDVLSSEYDKLSDAMLSESMLSAIEAGQNLLITPHIGGVTHDSMRNTEKFIIGKLISKFSNVT</sequence>
<dbReference type="SUPFAM" id="SSF51735">
    <property type="entry name" value="NAD(P)-binding Rossmann-fold domains"/>
    <property type="match status" value="1"/>
</dbReference>
<gene>
    <name evidence="8" type="ORF">AB2Z07_16470</name>
</gene>
<reference evidence="8 9" key="1">
    <citation type="submission" date="2024-07" db="EMBL/GenBank/DDBJ databases">
        <title>Active virus-host system and metabolic interactions in a Lokiarchaeon culture.</title>
        <authorList>
            <person name="Ponce Toledo R.I."/>
            <person name="Rodrigues Oliveira T."/>
            <person name="Schleper C."/>
        </authorList>
    </citation>
    <scope>NUCLEOTIDE SEQUENCE [LARGE SCALE GENOMIC DNA]</scope>
    <source>
        <strain evidence="8 9">B35</strain>
    </source>
</reference>
<dbReference type="PROSITE" id="PS00065">
    <property type="entry name" value="D_2_HYDROXYACID_DH_1"/>
    <property type="match status" value="1"/>
</dbReference>
<comment type="caution">
    <text evidence="8">The sequence shown here is derived from an EMBL/GenBank/DDBJ whole genome shotgun (WGS) entry which is preliminary data.</text>
</comment>
<evidence type="ECO:0000313" key="9">
    <source>
        <dbReference type="Proteomes" id="UP001568358"/>
    </source>
</evidence>
<keyword evidence="4" id="KW-0520">NAD</keyword>
<keyword evidence="2" id="KW-0028">Amino-acid biosynthesis</keyword>
<feature type="domain" description="D-isomer specific 2-hydroxyacid dehydrogenase catalytic" evidence="6">
    <location>
        <begin position="18"/>
        <end position="301"/>
    </location>
</feature>
<dbReference type="RefSeq" id="WP_371151302.1">
    <property type="nucleotide sequence ID" value="NZ_JBFSOO010000023.1"/>
</dbReference>
<comment type="similarity">
    <text evidence="1 5">Belongs to the D-isomer specific 2-hydroxyacid dehydrogenase family.</text>
</comment>
<dbReference type="InterPro" id="IPR050857">
    <property type="entry name" value="D-2-hydroxyacid_DH"/>
</dbReference>
<name>A0ABV4JWD8_9BACT</name>
<evidence type="ECO:0000259" key="7">
    <source>
        <dbReference type="Pfam" id="PF02826"/>
    </source>
</evidence>
<dbReference type="InterPro" id="IPR006139">
    <property type="entry name" value="D-isomer_2_OHA_DH_cat_dom"/>
</dbReference>